<reference evidence="1" key="1">
    <citation type="journal article" date="2021" name="Environ. Microbiol.">
        <title>Gene family expansions and transcriptome signatures uncover fungal adaptations to wood decay.</title>
        <authorList>
            <person name="Hage H."/>
            <person name="Miyauchi S."/>
            <person name="Viragh M."/>
            <person name="Drula E."/>
            <person name="Min B."/>
            <person name="Chaduli D."/>
            <person name="Navarro D."/>
            <person name="Favel A."/>
            <person name="Norest M."/>
            <person name="Lesage-Meessen L."/>
            <person name="Balint B."/>
            <person name="Merenyi Z."/>
            <person name="de Eugenio L."/>
            <person name="Morin E."/>
            <person name="Martinez A.T."/>
            <person name="Baldrian P."/>
            <person name="Stursova M."/>
            <person name="Martinez M.J."/>
            <person name="Novotny C."/>
            <person name="Magnuson J.K."/>
            <person name="Spatafora J.W."/>
            <person name="Maurice S."/>
            <person name="Pangilinan J."/>
            <person name="Andreopoulos W."/>
            <person name="LaButti K."/>
            <person name="Hundley H."/>
            <person name="Na H."/>
            <person name="Kuo A."/>
            <person name="Barry K."/>
            <person name="Lipzen A."/>
            <person name="Henrissat B."/>
            <person name="Riley R."/>
            <person name="Ahrendt S."/>
            <person name="Nagy L.G."/>
            <person name="Grigoriev I.V."/>
            <person name="Martin F."/>
            <person name="Rosso M.N."/>
        </authorList>
    </citation>
    <scope>NUCLEOTIDE SEQUENCE</scope>
    <source>
        <strain evidence="1">CBS 384.51</strain>
    </source>
</reference>
<comment type="caution">
    <text evidence="1">The sequence shown here is derived from an EMBL/GenBank/DDBJ whole genome shotgun (WGS) entry which is preliminary data.</text>
</comment>
<proteinExistence type="predicted"/>
<sequence length="136" mass="15468">MSPAPIDTSRARLMALMYPKEGVSFEQFDAYWSQEHSKLFTSLDIVKKNLTTYEQYHLHQPTIQILTAQGVTPVSFYGVAIFEAVSMEKVLEVFTSDEYNTIVVPDEDKFFDRTKTQLLPGYLARFVEDSTAGKGL</sequence>
<organism evidence="1 2">
    <name type="scientific">Irpex rosettiformis</name>
    <dbReference type="NCBI Taxonomy" id="378272"/>
    <lineage>
        <taxon>Eukaryota</taxon>
        <taxon>Fungi</taxon>
        <taxon>Dikarya</taxon>
        <taxon>Basidiomycota</taxon>
        <taxon>Agaricomycotina</taxon>
        <taxon>Agaricomycetes</taxon>
        <taxon>Polyporales</taxon>
        <taxon>Irpicaceae</taxon>
        <taxon>Irpex</taxon>
    </lineage>
</organism>
<dbReference type="Proteomes" id="UP001055072">
    <property type="component" value="Unassembled WGS sequence"/>
</dbReference>
<keyword evidence="2" id="KW-1185">Reference proteome</keyword>
<evidence type="ECO:0000313" key="1">
    <source>
        <dbReference type="EMBL" id="KAI0093342.1"/>
    </source>
</evidence>
<accession>A0ACB8UG70</accession>
<gene>
    <name evidence="1" type="ORF">BDY19DRAFT_421693</name>
</gene>
<protein>
    <submittedName>
        <fullName evidence="1">Uncharacterized protein</fullName>
    </submittedName>
</protein>
<dbReference type="EMBL" id="MU274902">
    <property type="protein sequence ID" value="KAI0093342.1"/>
    <property type="molecule type" value="Genomic_DNA"/>
</dbReference>
<name>A0ACB8UG70_9APHY</name>
<evidence type="ECO:0000313" key="2">
    <source>
        <dbReference type="Proteomes" id="UP001055072"/>
    </source>
</evidence>